<evidence type="ECO:0000313" key="2">
    <source>
        <dbReference type="EMBL" id="GFO02155.1"/>
    </source>
</evidence>
<name>A0AAV4A1W6_9GAST</name>
<dbReference type="Proteomes" id="UP000735302">
    <property type="component" value="Unassembled WGS sequence"/>
</dbReference>
<comment type="caution">
    <text evidence="2">The sequence shown here is derived from an EMBL/GenBank/DDBJ whole genome shotgun (WGS) entry which is preliminary data.</text>
</comment>
<proteinExistence type="predicted"/>
<protein>
    <submittedName>
        <fullName evidence="2">Uncharacterized protein</fullName>
    </submittedName>
</protein>
<organism evidence="2 3">
    <name type="scientific">Plakobranchus ocellatus</name>
    <dbReference type="NCBI Taxonomy" id="259542"/>
    <lineage>
        <taxon>Eukaryota</taxon>
        <taxon>Metazoa</taxon>
        <taxon>Spiralia</taxon>
        <taxon>Lophotrochozoa</taxon>
        <taxon>Mollusca</taxon>
        <taxon>Gastropoda</taxon>
        <taxon>Heterobranchia</taxon>
        <taxon>Euthyneura</taxon>
        <taxon>Panpulmonata</taxon>
        <taxon>Sacoglossa</taxon>
        <taxon>Placobranchoidea</taxon>
        <taxon>Plakobranchidae</taxon>
        <taxon>Plakobranchus</taxon>
    </lineage>
</organism>
<evidence type="ECO:0000313" key="3">
    <source>
        <dbReference type="Proteomes" id="UP000735302"/>
    </source>
</evidence>
<accession>A0AAV4A1W6</accession>
<evidence type="ECO:0000256" key="1">
    <source>
        <dbReference type="SAM" id="MobiDB-lite"/>
    </source>
</evidence>
<sequence>MISSSSNQQRRRRSRNGGNRWESPRWGDGEGEPASTFAPAWMEVVVARFSNYSEILSRVRAPPSAPRPDGGPKSLRSPCCGLAICNNPIHSSRNNRTSRSADAGLEPATEGSLQISLFTIHCATDAPEEESSENLGIVTCLKDTHLFYDPFKLYFNMKIFMGMVVTIQTY</sequence>
<dbReference type="AlphaFoldDB" id="A0AAV4A1W6"/>
<keyword evidence="3" id="KW-1185">Reference proteome</keyword>
<gene>
    <name evidence="2" type="ORF">PoB_002866000</name>
</gene>
<feature type="region of interest" description="Disordered" evidence="1">
    <location>
        <begin position="1"/>
        <end position="34"/>
    </location>
</feature>
<dbReference type="EMBL" id="BLXT01003574">
    <property type="protein sequence ID" value="GFO02155.1"/>
    <property type="molecule type" value="Genomic_DNA"/>
</dbReference>
<reference evidence="2 3" key="1">
    <citation type="journal article" date="2021" name="Elife">
        <title>Chloroplast acquisition without the gene transfer in kleptoplastic sea slugs, Plakobranchus ocellatus.</title>
        <authorList>
            <person name="Maeda T."/>
            <person name="Takahashi S."/>
            <person name="Yoshida T."/>
            <person name="Shimamura S."/>
            <person name="Takaki Y."/>
            <person name="Nagai Y."/>
            <person name="Toyoda A."/>
            <person name="Suzuki Y."/>
            <person name="Arimoto A."/>
            <person name="Ishii H."/>
            <person name="Satoh N."/>
            <person name="Nishiyama T."/>
            <person name="Hasebe M."/>
            <person name="Maruyama T."/>
            <person name="Minagawa J."/>
            <person name="Obokata J."/>
            <person name="Shigenobu S."/>
        </authorList>
    </citation>
    <scope>NUCLEOTIDE SEQUENCE [LARGE SCALE GENOMIC DNA]</scope>
</reference>